<evidence type="ECO:0008006" key="3">
    <source>
        <dbReference type="Google" id="ProtNLM"/>
    </source>
</evidence>
<organism evidence="1 2">
    <name type="scientific">Massilia aurea</name>
    <dbReference type="NCBI Taxonomy" id="373040"/>
    <lineage>
        <taxon>Bacteria</taxon>
        <taxon>Pseudomonadati</taxon>
        <taxon>Pseudomonadota</taxon>
        <taxon>Betaproteobacteria</taxon>
        <taxon>Burkholderiales</taxon>
        <taxon>Oxalobacteraceae</taxon>
        <taxon>Telluria group</taxon>
        <taxon>Massilia</taxon>
    </lineage>
</organism>
<dbReference type="EMBL" id="JACHBX010000001">
    <property type="protein sequence ID" value="MBB6132043.1"/>
    <property type="molecule type" value="Genomic_DNA"/>
</dbReference>
<dbReference type="RefSeq" id="WP_183549663.1">
    <property type="nucleotide sequence ID" value="NZ_JACHBX010000001.1"/>
</dbReference>
<reference evidence="1 2" key="1">
    <citation type="submission" date="2020-08" db="EMBL/GenBank/DDBJ databases">
        <title>The Agave Microbiome: Exploring the role of microbial communities in plant adaptations to desert environments.</title>
        <authorList>
            <person name="Partida-Martinez L.P."/>
        </authorList>
    </citation>
    <scope>NUCLEOTIDE SEQUENCE [LARGE SCALE GENOMIC DNA]</scope>
    <source>
        <strain evidence="1 2">AT3.2</strain>
    </source>
</reference>
<sequence>MSDNLSNKGNPDRNLISLTEAHEVRYWTEALGISKDELERVVGQVGNSAAKVREHLNK</sequence>
<evidence type="ECO:0000313" key="2">
    <source>
        <dbReference type="Proteomes" id="UP000540787"/>
    </source>
</evidence>
<dbReference type="AlphaFoldDB" id="A0A7W9U5P3"/>
<comment type="caution">
    <text evidence="1">The sequence shown here is derived from an EMBL/GenBank/DDBJ whole genome shotgun (WGS) entry which is preliminary data.</text>
</comment>
<accession>A0A7W9U5P3</accession>
<name>A0A7W9U5P3_9BURK</name>
<gene>
    <name evidence="1" type="ORF">HD842_000154</name>
</gene>
<dbReference type="Proteomes" id="UP000540787">
    <property type="component" value="Unassembled WGS sequence"/>
</dbReference>
<dbReference type="Pfam" id="PF12244">
    <property type="entry name" value="DUF3606"/>
    <property type="match status" value="1"/>
</dbReference>
<protein>
    <recommendedName>
        <fullName evidence="3">DUF3606 domain-containing protein</fullName>
    </recommendedName>
</protein>
<proteinExistence type="predicted"/>
<keyword evidence="2" id="KW-1185">Reference proteome</keyword>
<evidence type="ECO:0000313" key="1">
    <source>
        <dbReference type="EMBL" id="MBB6132043.1"/>
    </source>
</evidence>
<dbReference type="InterPro" id="IPR022037">
    <property type="entry name" value="DUF3606"/>
</dbReference>